<dbReference type="InterPro" id="IPR058245">
    <property type="entry name" value="NreC/VraR/RcsB-like_REC"/>
</dbReference>
<evidence type="ECO:0000256" key="4">
    <source>
        <dbReference type="ARBA" id="ARBA00023125"/>
    </source>
</evidence>
<dbReference type="GO" id="GO:0006355">
    <property type="term" value="P:regulation of DNA-templated transcription"/>
    <property type="evidence" value="ECO:0007669"/>
    <property type="project" value="InterPro"/>
</dbReference>
<dbReference type="Pfam" id="PF00072">
    <property type="entry name" value="Response_reg"/>
    <property type="match status" value="1"/>
</dbReference>
<evidence type="ECO:0000313" key="8">
    <source>
        <dbReference type="EMBL" id="RDS84154.1"/>
    </source>
</evidence>
<keyword evidence="4 8" id="KW-0238">DNA-binding</keyword>
<dbReference type="SMART" id="SM00448">
    <property type="entry name" value="REC"/>
    <property type="match status" value="1"/>
</dbReference>
<dbReference type="PANTHER" id="PTHR48111:SF1">
    <property type="entry name" value="TWO-COMPONENT RESPONSE REGULATOR ORR33"/>
    <property type="match status" value="1"/>
</dbReference>
<dbReference type="InterPro" id="IPR011006">
    <property type="entry name" value="CheY-like_superfamily"/>
</dbReference>
<evidence type="ECO:0000256" key="6">
    <source>
        <dbReference type="PROSITE-ProRule" id="PRU00169"/>
    </source>
</evidence>
<keyword evidence="2" id="KW-0902">Two-component regulatory system</keyword>
<dbReference type="Gene3D" id="1.10.10.10">
    <property type="entry name" value="Winged helix-like DNA-binding domain superfamily/Winged helix DNA-binding domain"/>
    <property type="match status" value="1"/>
</dbReference>
<keyword evidence="5" id="KW-0804">Transcription</keyword>
<dbReference type="Gene3D" id="3.40.50.2300">
    <property type="match status" value="1"/>
</dbReference>
<evidence type="ECO:0000256" key="1">
    <source>
        <dbReference type="ARBA" id="ARBA00022553"/>
    </source>
</evidence>
<dbReference type="GO" id="GO:0000976">
    <property type="term" value="F:transcription cis-regulatory region binding"/>
    <property type="evidence" value="ECO:0007669"/>
    <property type="project" value="TreeGrafter"/>
</dbReference>
<dbReference type="InterPro" id="IPR016032">
    <property type="entry name" value="Sig_transdc_resp-reg_C-effctor"/>
</dbReference>
<dbReference type="CDD" id="cd17535">
    <property type="entry name" value="REC_NarL-like"/>
    <property type="match status" value="1"/>
</dbReference>
<dbReference type="GO" id="GO:0000156">
    <property type="term" value="F:phosphorelay response regulator activity"/>
    <property type="evidence" value="ECO:0007669"/>
    <property type="project" value="TreeGrafter"/>
</dbReference>
<dbReference type="Pfam" id="PF00486">
    <property type="entry name" value="Trans_reg_C"/>
    <property type="match status" value="1"/>
</dbReference>
<evidence type="ECO:0000313" key="9">
    <source>
        <dbReference type="Proteomes" id="UP000255334"/>
    </source>
</evidence>
<dbReference type="PROSITE" id="PS50110">
    <property type="entry name" value="RESPONSE_REGULATORY"/>
    <property type="match status" value="1"/>
</dbReference>
<organism evidence="8 9">
    <name type="scientific">Dyella psychrodurans</name>
    <dbReference type="NCBI Taxonomy" id="1927960"/>
    <lineage>
        <taxon>Bacteria</taxon>
        <taxon>Pseudomonadati</taxon>
        <taxon>Pseudomonadota</taxon>
        <taxon>Gammaproteobacteria</taxon>
        <taxon>Lysobacterales</taxon>
        <taxon>Rhodanobacteraceae</taxon>
        <taxon>Dyella</taxon>
    </lineage>
</organism>
<keyword evidence="3" id="KW-0805">Transcription regulation</keyword>
<comment type="caution">
    <text evidence="8">The sequence shown here is derived from an EMBL/GenBank/DDBJ whole genome shotgun (WGS) entry which is preliminary data.</text>
</comment>
<evidence type="ECO:0000256" key="3">
    <source>
        <dbReference type="ARBA" id="ARBA00023015"/>
    </source>
</evidence>
<dbReference type="InterPro" id="IPR039420">
    <property type="entry name" value="WalR-like"/>
</dbReference>
<evidence type="ECO:0000256" key="2">
    <source>
        <dbReference type="ARBA" id="ARBA00023012"/>
    </source>
</evidence>
<protein>
    <submittedName>
        <fullName evidence="8">DNA-binding response regulator</fullName>
    </submittedName>
</protein>
<dbReference type="GO" id="GO:0032993">
    <property type="term" value="C:protein-DNA complex"/>
    <property type="evidence" value="ECO:0007669"/>
    <property type="project" value="TreeGrafter"/>
</dbReference>
<evidence type="ECO:0000259" key="7">
    <source>
        <dbReference type="PROSITE" id="PS50110"/>
    </source>
</evidence>
<proteinExistence type="predicted"/>
<dbReference type="SUPFAM" id="SSF46894">
    <property type="entry name" value="C-terminal effector domain of the bipartite response regulators"/>
    <property type="match status" value="1"/>
</dbReference>
<name>A0A370X6U4_9GAMM</name>
<dbReference type="Proteomes" id="UP000255334">
    <property type="component" value="Unassembled WGS sequence"/>
</dbReference>
<sequence>MPRPTATRAASHPRSRCTRRWPEAGRRNCQTRKSRPRPRTWTRLNRSPWLCAERSVQVASRGCDLRWWRFISWSHVVTMSRNSFDRPSSVCVLLLTGDTPLRDWALGPTLEQFGFDVVKAGCVMEMYEVFEKRLPDIVLLDISLPDSNGFAVARKLRTERIDVGIVMVSRPLKRADLVRGLREGADACLSKSVDDDVLVATLYSVARRLRSAAPAAVATWSLSSDGWLLLSPAGAGVKLNEMERQFLGILMRKPYEIVLRDSIIATLMDGVIEFKPHQFDSIIQRLRRKVILSLGEPLPLDVVRGAGYVLAI</sequence>
<dbReference type="SUPFAM" id="SSF52172">
    <property type="entry name" value="CheY-like"/>
    <property type="match status" value="1"/>
</dbReference>
<dbReference type="SMART" id="SM00862">
    <property type="entry name" value="Trans_reg_C"/>
    <property type="match status" value="1"/>
</dbReference>
<feature type="domain" description="Response regulatory" evidence="7">
    <location>
        <begin position="92"/>
        <end position="206"/>
    </location>
</feature>
<feature type="modified residue" description="4-aspartylphosphate" evidence="6">
    <location>
        <position position="141"/>
    </location>
</feature>
<dbReference type="EMBL" id="QRBF01000003">
    <property type="protein sequence ID" value="RDS84154.1"/>
    <property type="molecule type" value="Genomic_DNA"/>
</dbReference>
<dbReference type="AlphaFoldDB" id="A0A370X6U4"/>
<keyword evidence="9" id="KW-1185">Reference proteome</keyword>
<reference evidence="8 9" key="1">
    <citation type="submission" date="2018-07" db="EMBL/GenBank/DDBJ databases">
        <title>Dyella monticola sp. nov. and Dyella psychrodurans sp. nov. isolated from monsoon evergreen broad-leaved forest soil of Dinghu Mountain, China.</title>
        <authorList>
            <person name="Gao Z."/>
            <person name="Qiu L."/>
        </authorList>
    </citation>
    <scope>NUCLEOTIDE SEQUENCE [LARGE SCALE GENOMIC DNA]</scope>
    <source>
        <strain evidence="8 9">4MSK11</strain>
    </source>
</reference>
<keyword evidence="1 6" id="KW-0597">Phosphoprotein</keyword>
<accession>A0A370X6U4</accession>
<gene>
    <name evidence="8" type="ORF">DWU99_10385</name>
</gene>
<dbReference type="InterPro" id="IPR001789">
    <property type="entry name" value="Sig_transdc_resp-reg_receiver"/>
</dbReference>
<dbReference type="InterPro" id="IPR036388">
    <property type="entry name" value="WH-like_DNA-bd_sf"/>
</dbReference>
<evidence type="ECO:0000256" key="5">
    <source>
        <dbReference type="ARBA" id="ARBA00023163"/>
    </source>
</evidence>
<dbReference type="InterPro" id="IPR001867">
    <property type="entry name" value="OmpR/PhoB-type_DNA-bd"/>
</dbReference>
<dbReference type="PANTHER" id="PTHR48111">
    <property type="entry name" value="REGULATOR OF RPOS"/>
    <property type="match status" value="1"/>
</dbReference>
<dbReference type="GO" id="GO:0005829">
    <property type="term" value="C:cytosol"/>
    <property type="evidence" value="ECO:0007669"/>
    <property type="project" value="TreeGrafter"/>
</dbReference>